<evidence type="ECO:0000313" key="2">
    <source>
        <dbReference type="Proteomes" id="UP000625930"/>
    </source>
</evidence>
<organism evidence="1 2">
    <name type="scientific">Stenotrophomonas maltophilia</name>
    <name type="common">Pseudomonas maltophilia</name>
    <name type="synonym">Xanthomonas maltophilia</name>
    <dbReference type="NCBI Taxonomy" id="40324"/>
    <lineage>
        <taxon>Bacteria</taxon>
        <taxon>Pseudomonadati</taxon>
        <taxon>Pseudomonadota</taxon>
        <taxon>Gammaproteobacteria</taxon>
        <taxon>Lysobacterales</taxon>
        <taxon>Lysobacteraceae</taxon>
        <taxon>Stenotrophomonas</taxon>
        <taxon>Stenotrophomonas maltophilia group</taxon>
    </lineage>
</organism>
<evidence type="ECO:0000313" key="1">
    <source>
        <dbReference type="EMBL" id="MBH1651969.1"/>
    </source>
</evidence>
<protein>
    <submittedName>
        <fullName evidence="1">Uncharacterized protein</fullName>
    </submittedName>
</protein>
<sequence length="72" mass="7992">MSHYSEANAEFLRLYALPPEDAGYGPAEFAERYGDLPAEQAAFDVSADYGLDRVDLGWRSPPPSFLSRLARP</sequence>
<name>A0AA89W7Y6_STEMA</name>
<dbReference type="AlphaFoldDB" id="A0AA89W7Y6"/>
<accession>A0AA89W7Y6</accession>
<comment type="caution">
    <text evidence="1">The sequence shown here is derived from an EMBL/GenBank/DDBJ whole genome shotgun (WGS) entry which is preliminary data.</text>
</comment>
<reference evidence="1" key="1">
    <citation type="submission" date="2020-11" db="EMBL/GenBank/DDBJ databases">
        <title>Enhanced detection system for hospital associated transmission using whole genome sequencing surveillance.</title>
        <authorList>
            <person name="Harrison L.H."/>
            <person name="Van Tyne D."/>
            <person name="Marsh J.W."/>
            <person name="Griffith M.P."/>
            <person name="Snyder D.J."/>
            <person name="Cooper V.S."/>
            <person name="Mustapha M."/>
        </authorList>
    </citation>
    <scope>NUCLEOTIDE SEQUENCE</scope>
    <source>
        <strain evidence="1">STEN00091</strain>
    </source>
</reference>
<dbReference type="EMBL" id="JADUNP010000010">
    <property type="protein sequence ID" value="MBH1651969.1"/>
    <property type="molecule type" value="Genomic_DNA"/>
</dbReference>
<proteinExistence type="predicted"/>
<gene>
    <name evidence="1" type="ORF">I5U67_07280</name>
</gene>
<dbReference type="Proteomes" id="UP000625930">
    <property type="component" value="Unassembled WGS sequence"/>
</dbReference>